<dbReference type="GO" id="GO:0032267">
    <property type="term" value="F:tRNA(Ile)-lysidine synthase activity"/>
    <property type="evidence" value="ECO:0007669"/>
    <property type="project" value="UniProtKB-EC"/>
</dbReference>
<dbReference type="Pfam" id="PF01171">
    <property type="entry name" value="ATP_bind_3"/>
    <property type="match status" value="1"/>
</dbReference>
<evidence type="ECO:0000313" key="10">
    <source>
        <dbReference type="Proteomes" id="UP000256690"/>
    </source>
</evidence>
<dbReference type="InterPro" id="IPR012094">
    <property type="entry name" value="tRNA_Ile_lys_synt"/>
</dbReference>
<dbReference type="GO" id="GO:0005524">
    <property type="term" value="F:ATP binding"/>
    <property type="evidence" value="ECO:0007669"/>
    <property type="project" value="UniProtKB-KW"/>
</dbReference>
<keyword evidence="5" id="KW-0067">ATP-binding</keyword>
<comment type="catalytic activity">
    <reaction evidence="6">
        <text>cytidine(34) in tRNA(Ile2) + L-lysine + ATP = lysidine(34) in tRNA(Ile2) + AMP + diphosphate + H(+)</text>
        <dbReference type="Rhea" id="RHEA:43744"/>
        <dbReference type="Rhea" id="RHEA-COMP:10625"/>
        <dbReference type="Rhea" id="RHEA-COMP:10670"/>
        <dbReference type="ChEBI" id="CHEBI:15378"/>
        <dbReference type="ChEBI" id="CHEBI:30616"/>
        <dbReference type="ChEBI" id="CHEBI:32551"/>
        <dbReference type="ChEBI" id="CHEBI:33019"/>
        <dbReference type="ChEBI" id="CHEBI:82748"/>
        <dbReference type="ChEBI" id="CHEBI:83665"/>
        <dbReference type="ChEBI" id="CHEBI:456215"/>
        <dbReference type="EC" id="6.3.4.19"/>
    </reaction>
</comment>
<dbReference type="Gene3D" id="3.40.50.620">
    <property type="entry name" value="HUPs"/>
    <property type="match status" value="1"/>
</dbReference>
<dbReference type="SUPFAM" id="SSF52402">
    <property type="entry name" value="Adenine nucleotide alpha hydrolases-like"/>
    <property type="match status" value="1"/>
</dbReference>
<protein>
    <recommendedName>
        <fullName evidence="1">tRNA(Ile)-lysidine synthetase</fullName>
        <ecNumber evidence="1">6.3.4.19</ecNumber>
    </recommendedName>
</protein>
<dbReference type="HAMAP" id="MF_01161">
    <property type="entry name" value="tRNA_Ile_lys_synt"/>
    <property type="match status" value="1"/>
</dbReference>
<gene>
    <name evidence="9" type="ORF">DSM5745_10067</name>
</gene>
<organism evidence="9 10">
    <name type="scientific">Aspergillus mulundensis</name>
    <dbReference type="NCBI Taxonomy" id="1810919"/>
    <lineage>
        <taxon>Eukaryota</taxon>
        <taxon>Fungi</taxon>
        <taxon>Dikarya</taxon>
        <taxon>Ascomycota</taxon>
        <taxon>Pezizomycotina</taxon>
        <taxon>Eurotiomycetes</taxon>
        <taxon>Eurotiomycetidae</taxon>
        <taxon>Eurotiales</taxon>
        <taxon>Aspergillaceae</taxon>
        <taxon>Aspergillus</taxon>
        <taxon>Aspergillus subgen. Nidulantes</taxon>
    </lineage>
</organism>
<dbReference type="PANTHER" id="PTHR43033:SF1">
    <property type="entry name" value="TRNA(ILE)-LYSIDINE SYNTHASE-RELATED"/>
    <property type="match status" value="1"/>
</dbReference>
<dbReference type="InterPro" id="IPR014729">
    <property type="entry name" value="Rossmann-like_a/b/a_fold"/>
</dbReference>
<feature type="compositionally biased region" description="Low complexity" evidence="7">
    <location>
        <begin position="348"/>
        <end position="357"/>
    </location>
</feature>
<dbReference type="RefSeq" id="XP_026599145.1">
    <property type="nucleotide sequence ID" value="XM_026752083.1"/>
</dbReference>
<evidence type="ECO:0000259" key="8">
    <source>
        <dbReference type="Pfam" id="PF01171"/>
    </source>
</evidence>
<feature type="region of interest" description="Disordered" evidence="7">
    <location>
        <begin position="70"/>
        <end position="92"/>
    </location>
</feature>
<evidence type="ECO:0000256" key="6">
    <source>
        <dbReference type="ARBA" id="ARBA00048539"/>
    </source>
</evidence>
<keyword evidence="2" id="KW-0436">Ligase</keyword>
<dbReference type="STRING" id="1810919.A0A3D8QM91"/>
<evidence type="ECO:0000256" key="1">
    <source>
        <dbReference type="ARBA" id="ARBA00013267"/>
    </source>
</evidence>
<dbReference type="InterPro" id="IPR011063">
    <property type="entry name" value="TilS/TtcA_N"/>
</dbReference>
<dbReference type="EMBL" id="PVWQ01000015">
    <property type="protein sequence ID" value="RDW62956.1"/>
    <property type="molecule type" value="Genomic_DNA"/>
</dbReference>
<feature type="compositionally biased region" description="Basic and acidic residues" evidence="7">
    <location>
        <begin position="358"/>
        <end position="372"/>
    </location>
</feature>
<evidence type="ECO:0000256" key="5">
    <source>
        <dbReference type="ARBA" id="ARBA00022840"/>
    </source>
</evidence>
<evidence type="ECO:0000256" key="7">
    <source>
        <dbReference type="SAM" id="MobiDB-lite"/>
    </source>
</evidence>
<proteinExistence type="inferred from homology"/>
<evidence type="ECO:0000313" key="9">
    <source>
        <dbReference type="EMBL" id="RDW62956.1"/>
    </source>
</evidence>
<keyword evidence="4" id="KW-0547">Nucleotide-binding</keyword>
<dbReference type="PANTHER" id="PTHR43033">
    <property type="entry name" value="TRNA(ILE)-LYSIDINE SYNTHASE-RELATED"/>
    <property type="match status" value="1"/>
</dbReference>
<reference evidence="9 10" key="1">
    <citation type="journal article" date="2018" name="IMA Fungus">
        <title>IMA Genome-F 9: Draft genome sequence of Annulohypoxylon stygium, Aspergillus mulundensis, Berkeleyomyces basicola (syn. Thielaviopsis basicola), Ceratocystis smalleyi, two Cercospora beticola strains, Coleophoma cylindrospora, Fusarium fracticaudum, Phialophora cf. hyalina, and Morchella septimelata.</title>
        <authorList>
            <person name="Wingfield B.D."/>
            <person name="Bills G.F."/>
            <person name="Dong Y."/>
            <person name="Huang W."/>
            <person name="Nel W.J."/>
            <person name="Swalarsk-Parry B.S."/>
            <person name="Vaghefi N."/>
            <person name="Wilken P.M."/>
            <person name="An Z."/>
            <person name="de Beer Z.W."/>
            <person name="De Vos L."/>
            <person name="Chen L."/>
            <person name="Duong T.A."/>
            <person name="Gao Y."/>
            <person name="Hammerbacher A."/>
            <person name="Kikkert J.R."/>
            <person name="Li Y."/>
            <person name="Li H."/>
            <person name="Li K."/>
            <person name="Li Q."/>
            <person name="Liu X."/>
            <person name="Ma X."/>
            <person name="Naidoo K."/>
            <person name="Pethybridge S.J."/>
            <person name="Sun J."/>
            <person name="Steenkamp E.T."/>
            <person name="van der Nest M.A."/>
            <person name="van Wyk S."/>
            <person name="Wingfield M.J."/>
            <person name="Xiong C."/>
            <person name="Yue Q."/>
            <person name="Zhang X."/>
        </authorList>
    </citation>
    <scope>NUCLEOTIDE SEQUENCE [LARGE SCALE GENOMIC DNA]</scope>
    <source>
        <strain evidence="9 10">DSM 5745</strain>
    </source>
</reference>
<dbReference type="CDD" id="cd01992">
    <property type="entry name" value="TilS_N"/>
    <property type="match status" value="1"/>
</dbReference>
<feature type="region of interest" description="Disordered" evidence="7">
    <location>
        <begin position="343"/>
        <end position="373"/>
    </location>
</feature>
<dbReference type="InterPro" id="IPR012795">
    <property type="entry name" value="tRNA_Ile_lys_synt_N"/>
</dbReference>
<dbReference type="GeneID" id="38120437"/>
<evidence type="ECO:0000256" key="3">
    <source>
        <dbReference type="ARBA" id="ARBA00022694"/>
    </source>
</evidence>
<accession>A0A3D8QM91</accession>
<keyword evidence="10" id="KW-1185">Reference proteome</keyword>
<dbReference type="AlphaFoldDB" id="A0A3D8QM91"/>
<feature type="domain" description="tRNA(Ile)-lysidine/2-thiocytidine synthase N-terminal" evidence="8">
    <location>
        <begin position="45"/>
        <end position="288"/>
    </location>
</feature>
<dbReference type="EC" id="6.3.4.19" evidence="1"/>
<comment type="caution">
    <text evidence="9">The sequence shown here is derived from an EMBL/GenBank/DDBJ whole genome shotgun (WGS) entry which is preliminary data.</text>
</comment>
<dbReference type="OrthoDB" id="434144at2759"/>
<evidence type="ECO:0000256" key="2">
    <source>
        <dbReference type="ARBA" id="ARBA00022598"/>
    </source>
</evidence>
<name>A0A3D8QM91_9EURO</name>
<feature type="region of interest" description="Disordered" evidence="7">
    <location>
        <begin position="416"/>
        <end position="440"/>
    </location>
</feature>
<evidence type="ECO:0000256" key="4">
    <source>
        <dbReference type="ARBA" id="ARBA00022741"/>
    </source>
</evidence>
<dbReference type="GO" id="GO:0008033">
    <property type="term" value="P:tRNA processing"/>
    <property type="evidence" value="ECO:0007669"/>
    <property type="project" value="UniProtKB-KW"/>
</dbReference>
<sequence length="686" mass="76872">MAQSCLLRSKSVITVPQFTDALQRTWLESRRFRPRTVSALPRKLGLAVSGGADSMALAYLCRQWELQRQKQQQQEPEQEHHILSSNGNDSGYDEASVTAFVVDHKARPESTEEANTVAGWLRNLGITTQILPLDWTGVSLSAFETHARRLRFQALGKACRDACIDALLMGHHQDDNVETTIWRLSSGARGSGLAGIAPVARIPECHGLHGVAGSGNVATVHAEEYLASGQGQKKAEVQVSTGGILIHRPLLSFKKARLLATCHENNVPYVSDPTNFDPTLTPRNAIRSLLASKSLPRALQNESVLSLIGKCRGLIRDSHRLSDEILASQTRLLDTSLASGSITVQFRPSPASSPSSSPEEHEKENEHGEELSQQRLQELQSLTLRRITDLVSPYEDNHFPLSSFVNFTARVFHSNATSSASSDPEPELEEKTRTQPRKPFTLGGVLFHPLPSKSSNHDQHHNGDRWLLTRQPYMRRREPVLRFNVSRDIPTAPCQSIRPHAEVNSQCTVPWTLWDNRFWIRASMTTLRSMFTSNSDAVGQEPKEGEKGRVQLVIRPLRQSDLTPLKRLYNITKRKTMTITKHPLTQNRNESQSQNDEFYEDEEEIESQDTFDAGSFFAALDRDAPGQSLFTIPVLAVEEEEGFDVPLALPTMDLRFPALESMPWALTWEWKYKMIDLEALKLMGSV</sequence>
<dbReference type="Proteomes" id="UP000256690">
    <property type="component" value="Unassembled WGS sequence"/>
</dbReference>
<keyword evidence="3" id="KW-0819">tRNA processing</keyword>